<dbReference type="InterPro" id="IPR036927">
    <property type="entry name" value="Cyt_c_oxase-like_su1_sf"/>
</dbReference>
<feature type="non-terminal residue" evidence="6">
    <location>
        <position position="211"/>
    </location>
</feature>
<comment type="caution">
    <text evidence="6">The sequence shown here is derived from an EMBL/GenBank/DDBJ whole genome shotgun (WGS) entry which is preliminary data.</text>
</comment>
<dbReference type="Pfam" id="PF00115">
    <property type="entry name" value="COX1"/>
    <property type="match status" value="1"/>
</dbReference>
<evidence type="ECO:0000256" key="1">
    <source>
        <dbReference type="ARBA" id="ARBA00022660"/>
    </source>
</evidence>
<feature type="transmembrane region" description="Helical" evidence="4">
    <location>
        <begin position="166"/>
        <end position="191"/>
    </location>
</feature>
<dbReference type="PROSITE" id="PS50855">
    <property type="entry name" value="COX1"/>
    <property type="match status" value="1"/>
</dbReference>
<feature type="domain" description="Cytochrome oxidase subunit I profile" evidence="5">
    <location>
        <begin position="26"/>
        <end position="211"/>
    </location>
</feature>
<dbReference type="GO" id="GO:0016020">
    <property type="term" value="C:membrane"/>
    <property type="evidence" value="ECO:0007669"/>
    <property type="project" value="InterPro"/>
</dbReference>
<dbReference type="AlphaFoldDB" id="A0A365H0M2"/>
<reference evidence="6 7" key="1">
    <citation type="submission" date="2018-06" db="EMBL/GenBank/DDBJ databases">
        <title>Actinomadura craniellae sp. nov. isolated from marine sponge Craniella sp.</title>
        <authorList>
            <person name="Li L."/>
            <person name="Xu Q.H."/>
            <person name="Lin H.W."/>
            <person name="Lu Y.H."/>
        </authorList>
    </citation>
    <scope>NUCLEOTIDE SEQUENCE [LARGE SCALE GENOMIC DNA]</scope>
    <source>
        <strain evidence="6 7">LHW63021</strain>
    </source>
</reference>
<sequence length="211" mass="22835">MTRTTEEPISPPGAARRPLGTRLAEWLSTTDHKKIGYLYLVTSFAFFLLAGLMAMLIRAELAAPGQQVVSPEQYNQLFTMHGTIMMLLFATPLFAGFANVIMPLQIGAPDVAFPRLNALSYWLFLFGGLTVISGFLSSSGPASFGWTGYVPLSAESYSPELGGDLWVLGLVLSGLGTILGAVNFATTILGMRAPGMTMFRMPIFTWNVLLT</sequence>
<feature type="transmembrane region" description="Helical" evidence="4">
    <location>
        <begin position="77"/>
        <end position="101"/>
    </location>
</feature>
<comment type="function">
    <text evidence="3">Cytochrome c oxidase is the component of the respiratory chain that catalyzes the reduction of oxygen to water. Subunits 1-3 form the functional core of the enzyme complex. CO I is the catalytic subunit of the enzyme. Electrons originating in cytochrome c are transferred via the copper A center of subunit 2 and heme A of subunit 1 to the bimetallic center formed by heme A3 and copper B.</text>
</comment>
<gene>
    <name evidence="6" type="ORF">DPM19_23475</name>
</gene>
<dbReference type="GO" id="GO:0020037">
    <property type="term" value="F:heme binding"/>
    <property type="evidence" value="ECO:0007669"/>
    <property type="project" value="InterPro"/>
</dbReference>
<dbReference type="Gene3D" id="1.20.210.10">
    <property type="entry name" value="Cytochrome c oxidase-like, subunit I domain"/>
    <property type="match status" value="1"/>
</dbReference>
<dbReference type="InterPro" id="IPR023616">
    <property type="entry name" value="Cyt_c_oxase-like_su1_dom"/>
</dbReference>
<feature type="transmembrane region" description="Helical" evidence="4">
    <location>
        <begin position="37"/>
        <end position="57"/>
    </location>
</feature>
<name>A0A365H0M2_9ACTN</name>
<dbReference type="GO" id="GO:0022904">
    <property type="term" value="P:respiratory electron transport chain"/>
    <property type="evidence" value="ECO:0007669"/>
    <property type="project" value="TreeGrafter"/>
</dbReference>
<evidence type="ECO:0000256" key="4">
    <source>
        <dbReference type="SAM" id="Phobius"/>
    </source>
</evidence>
<evidence type="ECO:0000259" key="5">
    <source>
        <dbReference type="PROSITE" id="PS50855"/>
    </source>
</evidence>
<keyword evidence="4" id="KW-0812">Transmembrane</keyword>
<evidence type="ECO:0000313" key="6">
    <source>
        <dbReference type="EMBL" id="RAY12568.1"/>
    </source>
</evidence>
<keyword evidence="1" id="KW-0679">Respiratory chain</keyword>
<proteinExistence type="predicted"/>
<dbReference type="Proteomes" id="UP000251891">
    <property type="component" value="Unassembled WGS sequence"/>
</dbReference>
<dbReference type="SUPFAM" id="SSF81442">
    <property type="entry name" value="Cytochrome c oxidase subunit I-like"/>
    <property type="match status" value="1"/>
</dbReference>
<dbReference type="PRINTS" id="PR01165">
    <property type="entry name" value="CYCOXIDASEI"/>
</dbReference>
<dbReference type="GO" id="GO:0004129">
    <property type="term" value="F:cytochrome-c oxidase activity"/>
    <property type="evidence" value="ECO:0007669"/>
    <property type="project" value="InterPro"/>
</dbReference>
<dbReference type="PANTHER" id="PTHR10422">
    <property type="entry name" value="CYTOCHROME C OXIDASE SUBUNIT 1"/>
    <property type="match status" value="1"/>
</dbReference>
<dbReference type="InterPro" id="IPR000883">
    <property type="entry name" value="Cyt_C_Oxase_1"/>
</dbReference>
<dbReference type="GO" id="GO:0015990">
    <property type="term" value="P:electron transport coupled proton transport"/>
    <property type="evidence" value="ECO:0007669"/>
    <property type="project" value="TreeGrafter"/>
</dbReference>
<keyword evidence="7" id="KW-1185">Reference proteome</keyword>
<protein>
    <submittedName>
        <fullName evidence="6">Cytochrome ubiquinol oxidase subunit I</fullName>
    </submittedName>
</protein>
<feature type="transmembrane region" description="Helical" evidence="4">
    <location>
        <begin position="122"/>
        <end position="146"/>
    </location>
</feature>
<evidence type="ECO:0000313" key="7">
    <source>
        <dbReference type="Proteomes" id="UP000251891"/>
    </source>
</evidence>
<keyword evidence="2" id="KW-0249">Electron transport</keyword>
<keyword evidence="4" id="KW-0472">Membrane</keyword>
<keyword evidence="1" id="KW-0813">Transport</keyword>
<dbReference type="PANTHER" id="PTHR10422:SF18">
    <property type="entry name" value="CYTOCHROME C OXIDASE SUBUNIT 1"/>
    <property type="match status" value="1"/>
</dbReference>
<dbReference type="RefSeq" id="WP_199485251.1">
    <property type="nucleotide sequence ID" value="NZ_QLYX01000012.1"/>
</dbReference>
<evidence type="ECO:0000256" key="3">
    <source>
        <dbReference type="ARBA" id="ARBA00025218"/>
    </source>
</evidence>
<dbReference type="EMBL" id="QLYX01000012">
    <property type="protein sequence ID" value="RAY12568.1"/>
    <property type="molecule type" value="Genomic_DNA"/>
</dbReference>
<accession>A0A365H0M2</accession>
<evidence type="ECO:0000256" key="2">
    <source>
        <dbReference type="ARBA" id="ARBA00022982"/>
    </source>
</evidence>
<dbReference type="GO" id="GO:0009060">
    <property type="term" value="P:aerobic respiration"/>
    <property type="evidence" value="ECO:0007669"/>
    <property type="project" value="InterPro"/>
</dbReference>
<keyword evidence="4" id="KW-1133">Transmembrane helix</keyword>
<organism evidence="6 7">
    <name type="scientific">Actinomadura craniellae</name>
    <dbReference type="NCBI Taxonomy" id="2231787"/>
    <lineage>
        <taxon>Bacteria</taxon>
        <taxon>Bacillati</taxon>
        <taxon>Actinomycetota</taxon>
        <taxon>Actinomycetes</taxon>
        <taxon>Streptosporangiales</taxon>
        <taxon>Thermomonosporaceae</taxon>
        <taxon>Actinomadura</taxon>
    </lineage>
</organism>